<organism evidence="1 2">
    <name type="scientific">Paramecium octaurelia</name>
    <dbReference type="NCBI Taxonomy" id="43137"/>
    <lineage>
        <taxon>Eukaryota</taxon>
        <taxon>Sar</taxon>
        <taxon>Alveolata</taxon>
        <taxon>Ciliophora</taxon>
        <taxon>Intramacronucleata</taxon>
        <taxon>Oligohymenophorea</taxon>
        <taxon>Peniculida</taxon>
        <taxon>Parameciidae</taxon>
        <taxon>Paramecium</taxon>
    </lineage>
</organism>
<name>A0A8S1SJG6_PAROT</name>
<accession>A0A8S1SJG6</accession>
<dbReference type="AlphaFoldDB" id="A0A8S1SJG6"/>
<evidence type="ECO:0000313" key="1">
    <source>
        <dbReference type="EMBL" id="CAD8140633.1"/>
    </source>
</evidence>
<evidence type="ECO:0000313" key="2">
    <source>
        <dbReference type="Proteomes" id="UP000683925"/>
    </source>
</evidence>
<gene>
    <name evidence="1" type="ORF">POCTA_138.1.T0120004</name>
</gene>
<sequence length="110" mass="13149">MRGFPRQLLNHEILVEKKLTTLKSSDSRVELQNISQVISYNQSNFWSKHYQQSPVHFSFMDTIQMYIFAKFQILQSKTSHNLRLLQVKKDSTTQFYRKKQQYEAQQCGVE</sequence>
<keyword evidence="2" id="KW-1185">Reference proteome</keyword>
<dbReference type="Proteomes" id="UP000683925">
    <property type="component" value="Unassembled WGS sequence"/>
</dbReference>
<dbReference type="EMBL" id="CAJJDP010000011">
    <property type="protein sequence ID" value="CAD8140633.1"/>
    <property type="molecule type" value="Genomic_DNA"/>
</dbReference>
<proteinExistence type="predicted"/>
<reference evidence="1" key="1">
    <citation type="submission" date="2021-01" db="EMBL/GenBank/DDBJ databases">
        <authorList>
            <consortium name="Genoscope - CEA"/>
            <person name="William W."/>
        </authorList>
    </citation>
    <scope>NUCLEOTIDE SEQUENCE</scope>
</reference>
<comment type="caution">
    <text evidence="1">The sequence shown here is derived from an EMBL/GenBank/DDBJ whole genome shotgun (WGS) entry which is preliminary data.</text>
</comment>
<protein>
    <submittedName>
        <fullName evidence="1">Uncharacterized protein</fullName>
    </submittedName>
</protein>